<name>A0ACD0P5K8_9BASI</name>
<dbReference type="Proteomes" id="UP000245626">
    <property type="component" value="Unassembled WGS sequence"/>
</dbReference>
<dbReference type="EMBL" id="KZ819731">
    <property type="protein sequence ID" value="PWN53314.1"/>
    <property type="molecule type" value="Genomic_DNA"/>
</dbReference>
<keyword evidence="2" id="KW-1185">Reference proteome</keyword>
<sequence length="437" mass="47869">MNLSCSPTPSTVSVASSSYSSSQSRSRSPSPTSFFEQSLFSLFSHNNPAHGDPGDKCTFKHRNLPARPKEGGSRTRAGTHVTEGDGLASDKSGKVGSERVDNSTVRSKTERKLRYKIPRNSGANTRLFAHHQWDAGLYLAEMIADQSSGGLGQECDRGRPREKFADVRGKYIVELGAGTGLPGLVASVMGARKTILTDYPDPLVIANLNSNLNLALCPPRSSSESDQDHPGDPYSEARSKVLVEGLAWGNRFDEERVKSHLEFGVKDGFDLVLAADVLWVSSSHPLLISSLRSLLGRRSDSRILLVAGFHTGVPAVTRFFRSLSSPARDRDSKDGQVEGEEGGAGEVSQDEDARAAREGRWNRILPDWESKFGGIWERDVEGNERPWSGGRIPRKADLDLEVVSLAEGSLKEEEEEMGDLSERSRWVVCAFLRWADL</sequence>
<organism evidence="1 2">
    <name type="scientific">Violaceomyces palustris</name>
    <dbReference type="NCBI Taxonomy" id="1673888"/>
    <lineage>
        <taxon>Eukaryota</taxon>
        <taxon>Fungi</taxon>
        <taxon>Dikarya</taxon>
        <taxon>Basidiomycota</taxon>
        <taxon>Ustilaginomycotina</taxon>
        <taxon>Ustilaginomycetes</taxon>
        <taxon>Violaceomycetales</taxon>
        <taxon>Violaceomycetaceae</taxon>
        <taxon>Violaceomyces</taxon>
    </lineage>
</organism>
<gene>
    <name evidence="1" type="ORF">IE53DRAFT_408769</name>
</gene>
<evidence type="ECO:0000313" key="1">
    <source>
        <dbReference type="EMBL" id="PWN53314.1"/>
    </source>
</evidence>
<evidence type="ECO:0000313" key="2">
    <source>
        <dbReference type="Proteomes" id="UP000245626"/>
    </source>
</evidence>
<protein>
    <submittedName>
        <fullName evidence="1">Uncharacterized protein</fullName>
    </submittedName>
</protein>
<reference evidence="1 2" key="1">
    <citation type="journal article" date="2018" name="Mol. Biol. Evol.">
        <title>Broad Genomic Sampling Reveals a Smut Pathogenic Ancestry of the Fungal Clade Ustilaginomycotina.</title>
        <authorList>
            <person name="Kijpornyongpan T."/>
            <person name="Mondo S.J."/>
            <person name="Barry K."/>
            <person name="Sandor L."/>
            <person name="Lee J."/>
            <person name="Lipzen A."/>
            <person name="Pangilinan J."/>
            <person name="LaButti K."/>
            <person name="Hainaut M."/>
            <person name="Henrissat B."/>
            <person name="Grigoriev I.V."/>
            <person name="Spatafora J.W."/>
            <person name="Aime M.C."/>
        </authorList>
    </citation>
    <scope>NUCLEOTIDE SEQUENCE [LARGE SCALE GENOMIC DNA]</scope>
    <source>
        <strain evidence="1 2">SA 807</strain>
    </source>
</reference>
<accession>A0ACD0P5K8</accession>
<proteinExistence type="predicted"/>